<keyword evidence="2" id="KW-0808">Transferase</keyword>
<evidence type="ECO:0000313" key="7">
    <source>
        <dbReference type="EMBL" id="GAA3836484.1"/>
    </source>
</evidence>
<keyword evidence="3" id="KW-0547">Nucleotide-binding</keyword>
<dbReference type="Pfam" id="PF00294">
    <property type="entry name" value="PfkB"/>
    <property type="match status" value="1"/>
</dbReference>
<dbReference type="RefSeq" id="WP_344950010.1">
    <property type="nucleotide sequence ID" value="NZ_BAAAZR010000038.1"/>
</dbReference>
<evidence type="ECO:0000256" key="4">
    <source>
        <dbReference type="ARBA" id="ARBA00022777"/>
    </source>
</evidence>
<evidence type="ECO:0000256" key="5">
    <source>
        <dbReference type="ARBA" id="ARBA00022840"/>
    </source>
</evidence>
<dbReference type="Proteomes" id="UP001500888">
    <property type="component" value="Unassembled WGS sequence"/>
</dbReference>
<comment type="caution">
    <text evidence="7">The sequence shown here is derived from an EMBL/GenBank/DDBJ whole genome shotgun (WGS) entry which is preliminary data.</text>
</comment>
<dbReference type="PANTHER" id="PTHR43085:SF1">
    <property type="entry name" value="PSEUDOURIDINE KINASE-RELATED"/>
    <property type="match status" value="1"/>
</dbReference>
<evidence type="ECO:0000256" key="2">
    <source>
        <dbReference type="ARBA" id="ARBA00022679"/>
    </source>
</evidence>
<dbReference type="InterPro" id="IPR002173">
    <property type="entry name" value="Carboh/pur_kinase_PfkB_CS"/>
</dbReference>
<protein>
    <submittedName>
        <fullName evidence="7">Carbohydrate kinase</fullName>
    </submittedName>
</protein>
<keyword evidence="4 7" id="KW-0418">Kinase</keyword>
<dbReference type="SUPFAM" id="SSF53613">
    <property type="entry name" value="Ribokinase-like"/>
    <property type="match status" value="1"/>
</dbReference>
<dbReference type="Gene3D" id="3.40.1190.20">
    <property type="match status" value="1"/>
</dbReference>
<keyword evidence="5" id="KW-0067">ATP-binding</keyword>
<feature type="domain" description="Carbohydrate kinase PfkB" evidence="6">
    <location>
        <begin position="4"/>
        <end position="301"/>
    </location>
</feature>
<comment type="similarity">
    <text evidence="1">Belongs to the carbohydrate kinase PfkB family.</text>
</comment>
<dbReference type="InterPro" id="IPR050306">
    <property type="entry name" value="PfkB_Carbo_kinase"/>
</dbReference>
<evidence type="ECO:0000313" key="8">
    <source>
        <dbReference type="Proteomes" id="UP001500888"/>
    </source>
</evidence>
<gene>
    <name evidence="7" type="ORF">GCM10022226_68040</name>
</gene>
<dbReference type="PROSITE" id="PS00584">
    <property type="entry name" value="PFKB_KINASES_2"/>
    <property type="match status" value="1"/>
</dbReference>
<accession>A0ABP7J8A4</accession>
<reference evidence="8" key="1">
    <citation type="journal article" date="2019" name="Int. J. Syst. Evol. Microbiol.">
        <title>The Global Catalogue of Microorganisms (GCM) 10K type strain sequencing project: providing services to taxonomists for standard genome sequencing and annotation.</title>
        <authorList>
            <consortium name="The Broad Institute Genomics Platform"/>
            <consortium name="The Broad Institute Genome Sequencing Center for Infectious Disease"/>
            <person name="Wu L."/>
            <person name="Ma J."/>
        </authorList>
    </citation>
    <scope>NUCLEOTIDE SEQUENCE [LARGE SCALE GENOMIC DNA]</scope>
    <source>
        <strain evidence="8">JCM 16908</strain>
    </source>
</reference>
<dbReference type="PANTHER" id="PTHR43085">
    <property type="entry name" value="HEXOKINASE FAMILY MEMBER"/>
    <property type="match status" value="1"/>
</dbReference>
<name>A0ABP7J8A4_9ACTN</name>
<dbReference type="InterPro" id="IPR011611">
    <property type="entry name" value="PfkB_dom"/>
</dbReference>
<dbReference type="GO" id="GO:0016301">
    <property type="term" value="F:kinase activity"/>
    <property type="evidence" value="ECO:0007669"/>
    <property type="project" value="UniProtKB-KW"/>
</dbReference>
<evidence type="ECO:0000256" key="3">
    <source>
        <dbReference type="ARBA" id="ARBA00022741"/>
    </source>
</evidence>
<dbReference type="InterPro" id="IPR029056">
    <property type="entry name" value="Ribokinase-like"/>
</dbReference>
<dbReference type="EMBL" id="BAAAZR010000038">
    <property type="protein sequence ID" value="GAA3836484.1"/>
    <property type="molecule type" value="Genomic_DNA"/>
</dbReference>
<organism evidence="7 8">
    <name type="scientific">Sphaerisporangium flaviroseum</name>
    <dbReference type="NCBI Taxonomy" id="509199"/>
    <lineage>
        <taxon>Bacteria</taxon>
        <taxon>Bacillati</taxon>
        <taxon>Actinomycetota</taxon>
        <taxon>Actinomycetes</taxon>
        <taxon>Streptosporangiales</taxon>
        <taxon>Streptosporangiaceae</taxon>
        <taxon>Sphaerisporangium</taxon>
    </lineage>
</organism>
<evidence type="ECO:0000256" key="1">
    <source>
        <dbReference type="ARBA" id="ARBA00010688"/>
    </source>
</evidence>
<sequence>MNQHITVIGEAVADAFVIPGEGMLDLQVRPGGGPVNTAVALGRLGTPTRFLGRLSDDTLGRLIRDHLAGSGVDLGGVVTAERRTTLAITAVNEAGQASYDFYTEGTADWFWTAGELAERAPSDALCVHAGSLALILPPGGPHIERLLETMRDRATISIDPNVRAALVPLAAYREALPRWARIADILRLSDEDLAHLELSADEACDAWHEHGVRLVVVTRGTKDVYASLDGRRITVPAVEVEAVDTVGAGDTFTAGLLHVLWRRGRLGGRLDGLTGADVEEAIAFAVRAAAETCKVPGADPPWAHQLI</sequence>
<dbReference type="CDD" id="cd01167">
    <property type="entry name" value="bac_FRK"/>
    <property type="match status" value="1"/>
</dbReference>
<evidence type="ECO:0000259" key="6">
    <source>
        <dbReference type="Pfam" id="PF00294"/>
    </source>
</evidence>
<proteinExistence type="inferred from homology"/>
<keyword evidence="8" id="KW-1185">Reference proteome</keyword>